<evidence type="ECO:0000313" key="2">
    <source>
        <dbReference type="Proteomes" id="UP000556026"/>
    </source>
</evidence>
<keyword evidence="2" id="KW-1185">Reference proteome</keyword>
<dbReference type="InterPro" id="IPR054686">
    <property type="entry name" value="GSU3473-like"/>
</dbReference>
<proteinExistence type="predicted"/>
<reference evidence="2" key="1">
    <citation type="submission" date="2020-06" db="EMBL/GenBank/DDBJ databases">
        <title>Draft genomic sequence of Geomonas sp. Red330.</title>
        <authorList>
            <person name="Itoh H."/>
            <person name="Zhenxing X."/>
            <person name="Ushijima N."/>
            <person name="Masuda Y."/>
            <person name="Shiratori Y."/>
            <person name="Senoo K."/>
        </authorList>
    </citation>
    <scope>NUCLEOTIDE SEQUENCE [LARGE SCALE GENOMIC DNA]</scope>
    <source>
        <strain evidence="2">Red330</strain>
    </source>
</reference>
<name>A0A6V8MHW8_9BACT</name>
<dbReference type="Proteomes" id="UP000556026">
    <property type="component" value="Unassembled WGS sequence"/>
</dbReference>
<accession>A0A6V8MHW8</accession>
<dbReference type="NCBIfam" id="NF045719">
    <property type="entry name" value="GSU3473_fam"/>
    <property type="match status" value="1"/>
</dbReference>
<dbReference type="RefSeq" id="WP_183354371.1">
    <property type="nucleotide sequence ID" value="NZ_BLXX01000004.1"/>
</dbReference>
<protein>
    <submittedName>
        <fullName evidence="1">Uncharacterized protein</fullName>
    </submittedName>
</protein>
<dbReference type="EMBL" id="BLXX01000004">
    <property type="protein sequence ID" value="GFO59552.1"/>
    <property type="molecule type" value="Genomic_DNA"/>
</dbReference>
<gene>
    <name evidence="1" type="ORF">GMST_18770</name>
</gene>
<comment type="caution">
    <text evidence="1">The sequence shown here is derived from an EMBL/GenBank/DDBJ whole genome shotgun (WGS) entry which is preliminary data.</text>
</comment>
<dbReference type="AlphaFoldDB" id="A0A6V8MHW8"/>
<sequence length="66" mass="7178">MVILVRCPDQSVTVALASKLEELIDNGLISEFLGATGWIAVSSLKPCPKFPVTPRTRCCTRQLSCL</sequence>
<evidence type="ECO:0000313" key="1">
    <source>
        <dbReference type="EMBL" id="GFO59552.1"/>
    </source>
</evidence>
<organism evidence="1 2">
    <name type="scientific">Geomonas silvestris</name>
    <dbReference type="NCBI Taxonomy" id="2740184"/>
    <lineage>
        <taxon>Bacteria</taxon>
        <taxon>Pseudomonadati</taxon>
        <taxon>Thermodesulfobacteriota</taxon>
        <taxon>Desulfuromonadia</taxon>
        <taxon>Geobacterales</taxon>
        <taxon>Geobacteraceae</taxon>
        <taxon>Geomonas</taxon>
    </lineage>
</organism>